<dbReference type="EMBL" id="QWEH01000021">
    <property type="protein sequence ID" value="RHW29661.1"/>
    <property type="molecule type" value="Genomic_DNA"/>
</dbReference>
<name>A0A417YAT5_9BACI</name>
<protein>
    <submittedName>
        <fullName evidence="2">Uncharacterized protein</fullName>
    </submittedName>
</protein>
<dbReference type="AlphaFoldDB" id="A0A417YAT5"/>
<dbReference type="Proteomes" id="UP000285456">
    <property type="component" value="Unassembled WGS sequence"/>
</dbReference>
<evidence type="ECO:0000313" key="3">
    <source>
        <dbReference type="Proteomes" id="UP000285456"/>
    </source>
</evidence>
<reference evidence="2 3" key="1">
    <citation type="journal article" date="2007" name="Int. J. Syst. Evol. Microbiol.">
        <title>Oceanobacillus profundus sp. nov., isolated from a deep-sea sediment core.</title>
        <authorList>
            <person name="Kim Y.G."/>
            <person name="Choi D.H."/>
            <person name="Hyun S."/>
            <person name="Cho B.C."/>
        </authorList>
    </citation>
    <scope>NUCLEOTIDE SEQUENCE [LARGE SCALE GENOMIC DNA]</scope>
    <source>
        <strain evidence="2 3">DSM 18246</strain>
    </source>
</reference>
<comment type="caution">
    <text evidence="2">The sequence shown here is derived from an EMBL/GenBank/DDBJ whole genome shotgun (WGS) entry which is preliminary data.</text>
</comment>
<gene>
    <name evidence="2" type="ORF">D1B32_20825</name>
</gene>
<sequence>MNHKIKELLERSVIKMLEEELENSPSVMSSSDGKTIVTMKQNSMVSLLLYLHLINRESVQSNHKESHNNVDETKVMNETASESGVKDMNDEETEDLFQIINDLQQKNNNFHQEIADYFKDKT</sequence>
<accession>A0A417YAT5</accession>
<dbReference type="RefSeq" id="WP_118890347.1">
    <property type="nucleotide sequence ID" value="NZ_JAMAWL010000002.1"/>
</dbReference>
<feature type="region of interest" description="Disordered" evidence="1">
    <location>
        <begin position="61"/>
        <end position="88"/>
    </location>
</feature>
<proteinExistence type="predicted"/>
<evidence type="ECO:0000313" key="2">
    <source>
        <dbReference type="EMBL" id="RHW29661.1"/>
    </source>
</evidence>
<keyword evidence="3" id="KW-1185">Reference proteome</keyword>
<feature type="compositionally biased region" description="Basic and acidic residues" evidence="1">
    <location>
        <begin position="62"/>
        <end position="75"/>
    </location>
</feature>
<organism evidence="2 3">
    <name type="scientific">Oceanobacillus profundus</name>
    <dbReference type="NCBI Taxonomy" id="372463"/>
    <lineage>
        <taxon>Bacteria</taxon>
        <taxon>Bacillati</taxon>
        <taxon>Bacillota</taxon>
        <taxon>Bacilli</taxon>
        <taxon>Bacillales</taxon>
        <taxon>Bacillaceae</taxon>
        <taxon>Oceanobacillus</taxon>
    </lineage>
</organism>
<evidence type="ECO:0000256" key="1">
    <source>
        <dbReference type="SAM" id="MobiDB-lite"/>
    </source>
</evidence>